<dbReference type="Pfam" id="PF07980">
    <property type="entry name" value="SusD_RagB"/>
    <property type="match status" value="1"/>
</dbReference>
<evidence type="ECO:0000256" key="4">
    <source>
        <dbReference type="ARBA" id="ARBA00023136"/>
    </source>
</evidence>
<dbReference type="InterPro" id="IPR033985">
    <property type="entry name" value="SusD-like_N"/>
</dbReference>
<dbReference type="AlphaFoldDB" id="A0A7K0KHX6"/>
<feature type="domain" description="SusD-like N-terminal" evidence="7">
    <location>
        <begin position="82"/>
        <end position="223"/>
    </location>
</feature>
<evidence type="ECO:0000256" key="2">
    <source>
        <dbReference type="ARBA" id="ARBA00006275"/>
    </source>
</evidence>
<keyword evidence="9" id="KW-1185">Reference proteome</keyword>
<dbReference type="Gene3D" id="1.25.40.390">
    <property type="match status" value="1"/>
</dbReference>
<dbReference type="SUPFAM" id="SSF48452">
    <property type="entry name" value="TPR-like"/>
    <property type="match status" value="1"/>
</dbReference>
<evidence type="ECO:0000313" key="8">
    <source>
        <dbReference type="EMBL" id="MST85541.1"/>
    </source>
</evidence>
<proteinExistence type="inferred from homology"/>
<name>A0A7K0KHX6_9BACT</name>
<dbReference type="GO" id="GO:0009279">
    <property type="term" value="C:cell outer membrane"/>
    <property type="evidence" value="ECO:0007669"/>
    <property type="project" value="UniProtKB-SubCell"/>
</dbReference>
<dbReference type="Pfam" id="PF14322">
    <property type="entry name" value="SusD-like_3"/>
    <property type="match status" value="1"/>
</dbReference>
<dbReference type="Proteomes" id="UP000438914">
    <property type="component" value="Unassembled WGS sequence"/>
</dbReference>
<evidence type="ECO:0000256" key="3">
    <source>
        <dbReference type="ARBA" id="ARBA00022729"/>
    </source>
</evidence>
<keyword evidence="5" id="KW-0998">Cell outer membrane</keyword>
<evidence type="ECO:0000256" key="5">
    <source>
        <dbReference type="ARBA" id="ARBA00023237"/>
    </source>
</evidence>
<dbReference type="EMBL" id="VUNG01000041">
    <property type="protein sequence ID" value="MST85541.1"/>
    <property type="molecule type" value="Genomic_DNA"/>
</dbReference>
<accession>A0A7K0KHX6</accession>
<dbReference type="InterPro" id="IPR012944">
    <property type="entry name" value="SusD_RagB_dom"/>
</dbReference>
<organism evidence="8 9">
    <name type="scientific">Hallella mizrahii</name>
    <dbReference type="NCBI Taxonomy" id="2606637"/>
    <lineage>
        <taxon>Bacteria</taxon>
        <taxon>Pseudomonadati</taxon>
        <taxon>Bacteroidota</taxon>
        <taxon>Bacteroidia</taxon>
        <taxon>Bacteroidales</taxon>
        <taxon>Prevotellaceae</taxon>
        <taxon>Hallella</taxon>
    </lineage>
</organism>
<comment type="caution">
    <text evidence="8">The sequence shown here is derived from an EMBL/GenBank/DDBJ whole genome shotgun (WGS) entry which is preliminary data.</text>
</comment>
<evidence type="ECO:0000259" key="6">
    <source>
        <dbReference type="Pfam" id="PF07980"/>
    </source>
</evidence>
<evidence type="ECO:0000259" key="7">
    <source>
        <dbReference type="Pfam" id="PF14322"/>
    </source>
</evidence>
<dbReference type="PROSITE" id="PS51257">
    <property type="entry name" value="PROKAR_LIPOPROTEIN"/>
    <property type="match status" value="1"/>
</dbReference>
<gene>
    <name evidence="8" type="ORF">FYJ73_12835</name>
</gene>
<dbReference type="InterPro" id="IPR011990">
    <property type="entry name" value="TPR-like_helical_dom_sf"/>
</dbReference>
<comment type="similarity">
    <text evidence="2">Belongs to the SusD family.</text>
</comment>
<keyword evidence="4" id="KW-0472">Membrane</keyword>
<keyword evidence="3" id="KW-0732">Signal</keyword>
<sequence length="538" mass="61271">MKHRILFIVSALVTAFGFTSCFNLDEKVYSEVTQSTFKPNNQDIASLVASVYHPLTYIMDWQGLFDAQEESGDVIITPTRPNGWDDGGTYRRMHQHTWNSESWQPENCYDTPYDAINNANRILDQIESGELPIGEDLKTSTLAELRAARALWYMMLLDTHGNVPIVTHFNDSIPQQATRKQVYDFVVSELTSVIPSLTENVDASTYGRLTKWGALTALARVYLNAEVYTGTPRWKECLDCCDQIINSGKYSLASDYKSIFAYNNGPSNPEIIFAVPYDSRYQGFQMQHKWFPSTAKTVFGNTSDYFWGGSCANPQFINSYEKGDKRLEETWLIGPQYDSNGNLVWTCTNYLPSLTCSRDGKNYTRIDYGYRVWKYGTDPSTTNGTWSNDFPFFRYAEVLLDKAECLLRLGTNENEAAQIVTQLRSRDFDDAEKAKVTVDDLKGDTRIKYGTLDWDNKIDVAGDQTPVKLGGLYDEWGWEFACEAQRRTQMIRFGTFTTKNWFNHTAITDGHTAIFPIPLSAMETNGNLQQNPGYESNR</sequence>
<comment type="subcellular location">
    <subcellularLocation>
        <location evidence="1">Cell outer membrane</location>
    </subcellularLocation>
</comment>
<evidence type="ECO:0000313" key="9">
    <source>
        <dbReference type="Proteomes" id="UP000438914"/>
    </source>
</evidence>
<dbReference type="RefSeq" id="WP_154535127.1">
    <property type="nucleotide sequence ID" value="NZ_VUNG01000041.1"/>
</dbReference>
<evidence type="ECO:0000256" key="1">
    <source>
        <dbReference type="ARBA" id="ARBA00004442"/>
    </source>
</evidence>
<reference evidence="8 9" key="1">
    <citation type="submission" date="2019-08" db="EMBL/GenBank/DDBJ databases">
        <title>In-depth cultivation of the pig gut microbiome towards novel bacterial diversity and tailored functional studies.</title>
        <authorList>
            <person name="Wylensek D."/>
            <person name="Hitch T.C.A."/>
            <person name="Clavel T."/>
        </authorList>
    </citation>
    <scope>NUCLEOTIDE SEQUENCE [LARGE SCALE GENOMIC DNA]</scope>
    <source>
        <strain evidence="8 9">LKV-178-WT-2A</strain>
    </source>
</reference>
<protein>
    <submittedName>
        <fullName evidence="8">RagB/SusD family nutrient uptake outer membrane protein</fullName>
    </submittedName>
</protein>
<feature type="domain" description="RagB/SusD" evidence="6">
    <location>
        <begin position="269"/>
        <end position="534"/>
    </location>
</feature>